<protein>
    <submittedName>
        <fullName evidence="3">Uncharacterized protein</fullName>
    </submittedName>
</protein>
<name>A0AAV9UVA3_9PEZI</name>
<feature type="compositionally biased region" description="Low complexity" evidence="1">
    <location>
        <begin position="193"/>
        <end position="202"/>
    </location>
</feature>
<evidence type="ECO:0000256" key="2">
    <source>
        <dbReference type="SAM" id="Phobius"/>
    </source>
</evidence>
<feature type="transmembrane region" description="Helical" evidence="2">
    <location>
        <begin position="71"/>
        <end position="93"/>
    </location>
</feature>
<keyword evidence="2" id="KW-1133">Transmembrane helix</keyword>
<accession>A0AAV9UVA3</accession>
<feature type="region of interest" description="Disordered" evidence="1">
    <location>
        <begin position="138"/>
        <end position="230"/>
    </location>
</feature>
<organism evidence="3 4">
    <name type="scientific">Orbilia brochopaga</name>
    <dbReference type="NCBI Taxonomy" id="3140254"/>
    <lineage>
        <taxon>Eukaryota</taxon>
        <taxon>Fungi</taxon>
        <taxon>Dikarya</taxon>
        <taxon>Ascomycota</taxon>
        <taxon>Pezizomycotina</taxon>
        <taxon>Orbiliomycetes</taxon>
        <taxon>Orbiliales</taxon>
        <taxon>Orbiliaceae</taxon>
        <taxon>Orbilia</taxon>
    </lineage>
</organism>
<comment type="caution">
    <text evidence="3">The sequence shown here is derived from an EMBL/GenBank/DDBJ whole genome shotgun (WGS) entry which is preliminary data.</text>
</comment>
<reference evidence="3 4" key="1">
    <citation type="submission" date="2019-10" db="EMBL/GenBank/DDBJ databases">
        <authorList>
            <person name="Palmer J.M."/>
        </authorList>
    </citation>
    <scope>NUCLEOTIDE SEQUENCE [LARGE SCALE GENOMIC DNA]</scope>
    <source>
        <strain evidence="3 4">TWF696</strain>
    </source>
</reference>
<proteinExistence type="predicted"/>
<keyword evidence="2" id="KW-0812">Transmembrane</keyword>
<dbReference type="EMBL" id="JAVHNQ010000005">
    <property type="protein sequence ID" value="KAK6347282.1"/>
    <property type="molecule type" value="Genomic_DNA"/>
</dbReference>
<feature type="transmembrane region" description="Helical" evidence="2">
    <location>
        <begin position="23"/>
        <end position="42"/>
    </location>
</feature>
<dbReference type="AlphaFoldDB" id="A0AAV9UVA3"/>
<evidence type="ECO:0000313" key="3">
    <source>
        <dbReference type="EMBL" id="KAK6347282.1"/>
    </source>
</evidence>
<gene>
    <name evidence="3" type="ORF">TWF696_007354</name>
</gene>
<dbReference type="Proteomes" id="UP001375240">
    <property type="component" value="Unassembled WGS sequence"/>
</dbReference>
<keyword evidence="2" id="KW-0472">Membrane</keyword>
<evidence type="ECO:0000313" key="4">
    <source>
        <dbReference type="Proteomes" id="UP001375240"/>
    </source>
</evidence>
<keyword evidence="4" id="KW-1185">Reference proteome</keyword>
<evidence type="ECO:0000256" key="1">
    <source>
        <dbReference type="SAM" id="MobiDB-lite"/>
    </source>
</evidence>
<sequence length="230" mass="25620">MSIHISQAAANGQASSYRKRHSFFRALAFIGICLLVSAINLANGHPLPNDPKTFDLPPLIDPSSSKMDAKLVALIVVFCASGAFGVFLFSWFMPWQARKEAARQRASELYHMVQQNRRAVEIHRRRVRLGVLRRPPLIGRRPETEPEIEEDDLGSPTLTELGVGELSDTSSEHTKPPSYKTSRRDAPPPYLNSDQDSSLSYSDSDEEIDIGVPSARARRGPEDFSTDVYP</sequence>